<dbReference type="OrthoDB" id="568194at2759"/>
<gene>
    <name evidence="3" type="ORF">OXX778_LOCUS10834</name>
</gene>
<protein>
    <recommendedName>
        <fullName evidence="2">Apple domain-containing protein</fullName>
    </recommendedName>
</protein>
<evidence type="ECO:0000313" key="4">
    <source>
        <dbReference type="Proteomes" id="UP000663879"/>
    </source>
</evidence>
<comment type="caution">
    <text evidence="3">The sequence shown here is derived from an EMBL/GenBank/DDBJ whole genome shotgun (WGS) entry which is preliminary data.</text>
</comment>
<sequence>MNFQKFFVLTLTIFLFLKCGGVRLLEWNYDSTNQLYWSLDCDFESNDLTNSKMSAELCGPTCSRTNGCTHFTWSDYQGGTCWMKKGSISKNNAKINKGLVCGIVDNNDPDNGGQTQNNVLATRHGATEMGACELPQGDYAVNLPVALGNIDSLGYLKFNGKYCGQILRINCGNGDLDIIVTNSNLGGGLDLYGSTWDLATNRKPPGETNCSVKLTNRNMLKSSDYQCYHSTGETNNSYYRNVGLFNTNGKLVVGAKFKGADGAHRGNNGYWAFDGYGTGDDQVNFYFQDGSNHAVFLRDCKNGSNKQIWS</sequence>
<dbReference type="Gene3D" id="3.50.4.10">
    <property type="entry name" value="Hepatocyte Growth Factor"/>
    <property type="match status" value="1"/>
</dbReference>
<dbReference type="Proteomes" id="UP000663879">
    <property type="component" value="Unassembled WGS sequence"/>
</dbReference>
<dbReference type="InterPro" id="IPR003609">
    <property type="entry name" value="Pan_app"/>
</dbReference>
<feature type="chain" id="PRO_5032970213" description="Apple domain-containing protein" evidence="1">
    <location>
        <begin position="22"/>
        <end position="310"/>
    </location>
</feature>
<dbReference type="AlphaFoldDB" id="A0A813YTD1"/>
<reference evidence="3" key="1">
    <citation type="submission" date="2021-02" db="EMBL/GenBank/DDBJ databases">
        <authorList>
            <person name="Nowell W R."/>
        </authorList>
    </citation>
    <scope>NUCLEOTIDE SEQUENCE</scope>
    <source>
        <strain evidence="3">Ploen Becks lab</strain>
    </source>
</reference>
<accession>A0A813YTD1</accession>
<evidence type="ECO:0000256" key="1">
    <source>
        <dbReference type="SAM" id="SignalP"/>
    </source>
</evidence>
<organism evidence="3 4">
    <name type="scientific">Brachionus calyciflorus</name>
    <dbReference type="NCBI Taxonomy" id="104777"/>
    <lineage>
        <taxon>Eukaryota</taxon>
        <taxon>Metazoa</taxon>
        <taxon>Spiralia</taxon>
        <taxon>Gnathifera</taxon>
        <taxon>Rotifera</taxon>
        <taxon>Eurotatoria</taxon>
        <taxon>Monogononta</taxon>
        <taxon>Pseudotrocha</taxon>
        <taxon>Ploima</taxon>
        <taxon>Brachionidae</taxon>
        <taxon>Brachionus</taxon>
    </lineage>
</organism>
<dbReference type="Pfam" id="PF14295">
    <property type="entry name" value="PAN_4"/>
    <property type="match status" value="1"/>
</dbReference>
<evidence type="ECO:0000259" key="2">
    <source>
        <dbReference type="Pfam" id="PF14295"/>
    </source>
</evidence>
<feature type="domain" description="Apple" evidence="2">
    <location>
        <begin position="42"/>
        <end position="84"/>
    </location>
</feature>
<feature type="signal peptide" evidence="1">
    <location>
        <begin position="1"/>
        <end position="21"/>
    </location>
</feature>
<keyword evidence="4" id="KW-1185">Reference proteome</keyword>
<evidence type="ECO:0000313" key="3">
    <source>
        <dbReference type="EMBL" id="CAF0889506.1"/>
    </source>
</evidence>
<keyword evidence="1" id="KW-0732">Signal</keyword>
<proteinExistence type="predicted"/>
<name>A0A813YTD1_9BILA</name>
<dbReference type="EMBL" id="CAJNOC010001767">
    <property type="protein sequence ID" value="CAF0889506.1"/>
    <property type="molecule type" value="Genomic_DNA"/>
</dbReference>